<dbReference type="RefSeq" id="WP_248735090.1">
    <property type="nucleotide sequence ID" value="NZ_CALBWS010000010.1"/>
</dbReference>
<feature type="transmembrane region" description="Helical" evidence="1">
    <location>
        <begin position="121"/>
        <end position="151"/>
    </location>
</feature>
<accession>A0ABM9EQ78</accession>
<keyword evidence="3" id="KW-1185">Reference proteome</keyword>
<feature type="transmembrane region" description="Helical" evidence="1">
    <location>
        <begin position="157"/>
        <end position="190"/>
    </location>
</feature>
<name>A0ABM9EQ78_9BACI</name>
<reference evidence="2" key="1">
    <citation type="submission" date="2022-04" db="EMBL/GenBank/DDBJ databases">
        <authorList>
            <person name="Criscuolo A."/>
        </authorList>
    </citation>
    <scope>NUCLEOTIDE SEQUENCE</scope>
    <source>
        <strain evidence="2">CIP111895</strain>
    </source>
</reference>
<evidence type="ECO:0000313" key="3">
    <source>
        <dbReference type="Proteomes" id="UP000838308"/>
    </source>
</evidence>
<gene>
    <name evidence="2" type="ORF">BACCIP111895_01955</name>
</gene>
<evidence type="ECO:0000313" key="2">
    <source>
        <dbReference type="EMBL" id="CAH2714779.1"/>
    </source>
</evidence>
<protein>
    <recommendedName>
        <fullName evidence="4">Yip1 domain-containing protein</fullName>
    </recommendedName>
</protein>
<keyword evidence="1" id="KW-0472">Membrane</keyword>
<keyword evidence="1" id="KW-1133">Transmembrane helix</keyword>
<feature type="transmembrane region" description="Helical" evidence="1">
    <location>
        <begin position="72"/>
        <end position="100"/>
    </location>
</feature>
<dbReference type="EMBL" id="CALBWS010000010">
    <property type="protein sequence ID" value="CAH2714779.1"/>
    <property type="molecule type" value="Genomic_DNA"/>
</dbReference>
<evidence type="ECO:0000256" key="1">
    <source>
        <dbReference type="SAM" id="Phobius"/>
    </source>
</evidence>
<dbReference type="Proteomes" id="UP000838308">
    <property type="component" value="Unassembled WGS sequence"/>
</dbReference>
<evidence type="ECO:0008006" key="4">
    <source>
        <dbReference type="Google" id="ProtNLM"/>
    </source>
</evidence>
<feature type="transmembrane region" description="Helical" evidence="1">
    <location>
        <begin position="41"/>
        <end position="60"/>
    </location>
</feature>
<organism evidence="2 3">
    <name type="scientific">Neobacillus rhizosphaerae</name>
    <dbReference type="NCBI Taxonomy" id="2880965"/>
    <lineage>
        <taxon>Bacteria</taxon>
        <taxon>Bacillati</taxon>
        <taxon>Bacillota</taxon>
        <taxon>Bacilli</taxon>
        <taxon>Bacillales</taxon>
        <taxon>Bacillaceae</taxon>
        <taxon>Neobacillus</taxon>
    </lineage>
</organism>
<sequence length="210" mass="24207">MRKPKQELEANDIKYFYLKNRFHDLFFDTKKYKDLLWSKEALFSLLISISLTSLLSYLIFKNHDIEKINPVIPLLQVLLPAIIGGLFTLLGLIIGGLALITGTISEKVIYKINEENNIQDLISIIFNFYFSGAITGFTLVMGIFSFIITYIQMPFKWGLFIPISIILSYFIIFSLTYSVMLLGTCIRILLLRYHTLTKDPNNDVDKETNL</sequence>
<comment type="caution">
    <text evidence="2">The sequence shown here is derived from an EMBL/GenBank/DDBJ whole genome shotgun (WGS) entry which is preliminary data.</text>
</comment>
<proteinExistence type="predicted"/>
<keyword evidence="1" id="KW-0812">Transmembrane</keyword>